<reference evidence="14" key="2">
    <citation type="journal article" date="2022" name="Microbiol. Resour. Announc.">
        <title>Whole-Genome Sequence of Entomortierella parvispora E1425, a Mucoromycotan Fungus Associated with Burkholderiaceae-Related Endosymbiotic Bacteria.</title>
        <authorList>
            <person name="Herlambang A."/>
            <person name="Guo Y."/>
            <person name="Takashima Y."/>
            <person name="Narisawa K."/>
            <person name="Ohta H."/>
            <person name="Nishizawa T."/>
        </authorList>
    </citation>
    <scope>NUCLEOTIDE SEQUENCE</scope>
    <source>
        <strain evidence="14">E1425</strain>
    </source>
</reference>
<keyword evidence="7" id="KW-0067">ATP-binding</keyword>
<accession>A0A9P3HBR6</accession>
<dbReference type="EC" id="6.1.1.6" evidence="11"/>
<keyword evidence="8" id="KW-0648">Protein biosynthesis</keyword>
<dbReference type="InterPro" id="IPR004365">
    <property type="entry name" value="NA-bd_OB_tRNA"/>
</dbReference>
<evidence type="ECO:0000256" key="10">
    <source>
        <dbReference type="ARBA" id="ARBA00048573"/>
    </source>
</evidence>
<dbReference type="GO" id="GO:0004824">
    <property type="term" value="F:lysine-tRNA ligase activity"/>
    <property type="evidence" value="ECO:0007669"/>
    <property type="project" value="UniProtKB-EC"/>
</dbReference>
<reference evidence="14" key="1">
    <citation type="submission" date="2021-11" db="EMBL/GenBank/DDBJ databases">
        <authorList>
            <person name="Herlambang A."/>
            <person name="Guo Y."/>
            <person name="Takashima Y."/>
            <person name="Nishizawa T."/>
        </authorList>
    </citation>
    <scope>NUCLEOTIDE SEQUENCE</scope>
    <source>
        <strain evidence="14">E1425</strain>
    </source>
</reference>
<dbReference type="InterPro" id="IPR002313">
    <property type="entry name" value="Lys-tRNA-ligase_II"/>
</dbReference>
<dbReference type="GO" id="GO:0000049">
    <property type="term" value="F:tRNA binding"/>
    <property type="evidence" value="ECO:0007669"/>
    <property type="project" value="TreeGrafter"/>
</dbReference>
<evidence type="ECO:0000256" key="9">
    <source>
        <dbReference type="ARBA" id="ARBA00023146"/>
    </source>
</evidence>
<feature type="domain" description="Aminoacyl-transfer RNA synthetases class-II family profile" evidence="13">
    <location>
        <begin position="231"/>
        <end position="550"/>
    </location>
</feature>
<dbReference type="AlphaFoldDB" id="A0A9P3HBR6"/>
<gene>
    <name evidence="14" type="ORF">EMPS_06024</name>
</gene>
<dbReference type="GO" id="GO:0005829">
    <property type="term" value="C:cytosol"/>
    <property type="evidence" value="ECO:0007669"/>
    <property type="project" value="TreeGrafter"/>
</dbReference>
<dbReference type="Pfam" id="PF01336">
    <property type="entry name" value="tRNA_anti-codon"/>
    <property type="match status" value="1"/>
</dbReference>
<feature type="region of interest" description="Disordered" evidence="12">
    <location>
        <begin position="485"/>
        <end position="505"/>
    </location>
</feature>
<dbReference type="InterPro" id="IPR018149">
    <property type="entry name" value="Lys-tRNA-synth_II_C"/>
</dbReference>
<dbReference type="Proteomes" id="UP000827284">
    <property type="component" value="Unassembled WGS sequence"/>
</dbReference>
<protein>
    <recommendedName>
        <fullName evidence="11">Lysine--tRNA ligase</fullName>
        <ecNumber evidence="11">6.1.1.6</ecNumber>
    </recommendedName>
    <alternativeName>
        <fullName evidence="11">Lysyl-tRNA synthetase</fullName>
    </alternativeName>
</protein>
<comment type="subunit">
    <text evidence="3">Homodimer.</text>
</comment>
<dbReference type="EMBL" id="BQFW01000008">
    <property type="protein sequence ID" value="GJJ73666.1"/>
    <property type="molecule type" value="Genomic_DNA"/>
</dbReference>
<keyword evidence="15" id="KW-1185">Reference proteome</keyword>
<evidence type="ECO:0000256" key="6">
    <source>
        <dbReference type="ARBA" id="ARBA00022741"/>
    </source>
</evidence>
<evidence type="ECO:0000256" key="8">
    <source>
        <dbReference type="ARBA" id="ARBA00022917"/>
    </source>
</evidence>
<comment type="catalytic activity">
    <reaction evidence="10 11">
        <text>tRNA(Lys) + L-lysine + ATP = L-lysyl-tRNA(Lys) + AMP + diphosphate</text>
        <dbReference type="Rhea" id="RHEA:20792"/>
        <dbReference type="Rhea" id="RHEA-COMP:9696"/>
        <dbReference type="Rhea" id="RHEA-COMP:9697"/>
        <dbReference type="ChEBI" id="CHEBI:30616"/>
        <dbReference type="ChEBI" id="CHEBI:32551"/>
        <dbReference type="ChEBI" id="CHEBI:33019"/>
        <dbReference type="ChEBI" id="CHEBI:78442"/>
        <dbReference type="ChEBI" id="CHEBI:78529"/>
        <dbReference type="ChEBI" id="CHEBI:456215"/>
        <dbReference type="EC" id="6.1.1.6"/>
    </reaction>
</comment>
<evidence type="ECO:0000256" key="3">
    <source>
        <dbReference type="ARBA" id="ARBA00011738"/>
    </source>
</evidence>
<sequence>MSASASLRRIANLRSPQLISGTRHVERIAGSHALASFRPHPRLFSTVKTPTVIPATVPPAVRLEELRQADIPAYPRYVAPKVPVTEIKHILAEYEGKIENGTKDESKKVTLSGRIHSKRDSSSKLVWLDLIQDDRVIQAVFNRRAFTGSDEEFEKLAKNIHRGDIVQLTGYVGRTKTGQLSVFITDSYDLLAPCLHAIPTRSGLRDPEKRFRRRHLDFLVNRESIETLKKRRDVIKFIRQFLDNRNFLEVETPILSTQAGGANAKPFVTHANALDMEMHLRVAPELYLKQLVIGGVDRVYELGKQFRNEGIDADHNPEFTTCEFYQAYTNLDGLFEITEDMLQELAQNVVGSTTVSHKISETETVELSFAKPFRKINIMECLEEKLGSLPDLEGNPVEELLEICKKNRVFVSTPHTIPRIMDKLISHFIEPECTQPTFLWGHPIIMSPLAKDIKLTSGRTVAGRFELFVAGKEIVNAYEELNDPVQQRDRFTKQQTDKENGDEEAQPMDQAFCTALEYGLPPTAGWGMGVDRVCQILTGSGHIRDVLAFPTMRTIKAAPESTQTTQ</sequence>
<dbReference type="InterPro" id="IPR004364">
    <property type="entry name" value="Aa-tRNA-synt_II"/>
</dbReference>
<dbReference type="NCBIfam" id="NF001756">
    <property type="entry name" value="PRK00484.1"/>
    <property type="match status" value="1"/>
</dbReference>
<dbReference type="GO" id="GO:0005524">
    <property type="term" value="F:ATP binding"/>
    <property type="evidence" value="ECO:0007669"/>
    <property type="project" value="UniProtKB-KW"/>
</dbReference>
<dbReference type="CDD" id="cd00775">
    <property type="entry name" value="LysRS_core"/>
    <property type="match status" value="1"/>
</dbReference>
<dbReference type="SUPFAM" id="SSF50249">
    <property type="entry name" value="Nucleic acid-binding proteins"/>
    <property type="match status" value="1"/>
</dbReference>
<comment type="caution">
    <text evidence="14">The sequence shown here is derived from an EMBL/GenBank/DDBJ whole genome shotgun (WGS) entry which is preliminary data.</text>
</comment>
<feature type="compositionally biased region" description="Basic and acidic residues" evidence="12">
    <location>
        <begin position="486"/>
        <end position="499"/>
    </location>
</feature>
<dbReference type="InterPro" id="IPR006195">
    <property type="entry name" value="aa-tRNA-synth_II"/>
</dbReference>
<evidence type="ECO:0000256" key="2">
    <source>
        <dbReference type="ARBA" id="ARBA00008226"/>
    </source>
</evidence>
<dbReference type="OrthoDB" id="21243at2759"/>
<dbReference type="PANTHER" id="PTHR42918">
    <property type="entry name" value="LYSYL-TRNA SYNTHETASE"/>
    <property type="match status" value="1"/>
</dbReference>
<dbReference type="GO" id="GO:0006430">
    <property type="term" value="P:lysyl-tRNA aminoacylation"/>
    <property type="evidence" value="ECO:0007669"/>
    <property type="project" value="InterPro"/>
</dbReference>
<dbReference type="PANTHER" id="PTHR42918:SF5">
    <property type="entry name" value="LYSINE--TRNA LIGASE, MITOCHONDRIAL"/>
    <property type="match status" value="1"/>
</dbReference>
<dbReference type="InterPro" id="IPR045864">
    <property type="entry name" value="aa-tRNA-synth_II/BPL/LPL"/>
</dbReference>
<comment type="similarity">
    <text evidence="2">Belongs to the class-II aminoacyl-tRNA synthetase family.</text>
</comment>
<dbReference type="Pfam" id="PF00152">
    <property type="entry name" value="tRNA-synt_2"/>
    <property type="match status" value="1"/>
</dbReference>
<dbReference type="CDD" id="cd04322">
    <property type="entry name" value="LysRS_N"/>
    <property type="match status" value="1"/>
</dbReference>
<dbReference type="NCBIfam" id="TIGR00499">
    <property type="entry name" value="lysS_bact"/>
    <property type="match status" value="1"/>
</dbReference>
<keyword evidence="9" id="KW-0030">Aminoacyl-tRNA synthetase</keyword>
<organism evidence="14 15">
    <name type="scientific">Entomortierella parvispora</name>
    <dbReference type="NCBI Taxonomy" id="205924"/>
    <lineage>
        <taxon>Eukaryota</taxon>
        <taxon>Fungi</taxon>
        <taxon>Fungi incertae sedis</taxon>
        <taxon>Mucoromycota</taxon>
        <taxon>Mortierellomycotina</taxon>
        <taxon>Mortierellomycetes</taxon>
        <taxon>Mortierellales</taxon>
        <taxon>Mortierellaceae</taxon>
        <taxon>Entomortierella</taxon>
    </lineage>
</organism>
<keyword evidence="6" id="KW-0547">Nucleotide-binding</keyword>
<evidence type="ECO:0000256" key="11">
    <source>
        <dbReference type="RuleBase" id="RU003748"/>
    </source>
</evidence>
<dbReference type="Gene3D" id="3.30.930.10">
    <property type="entry name" value="Bira Bifunctional Protein, Domain 2"/>
    <property type="match status" value="1"/>
</dbReference>
<dbReference type="Gene3D" id="2.40.50.140">
    <property type="entry name" value="Nucleic acid-binding proteins"/>
    <property type="match status" value="1"/>
</dbReference>
<evidence type="ECO:0000256" key="1">
    <source>
        <dbReference type="ARBA" id="ARBA00004496"/>
    </source>
</evidence>
<dbReference type="PRINTS" id="PR00982">
    <property type="entry name" value="TRNASYNTHLYS"/>
</dbReference>
<dbReference type="HAMAP" id="MF_00252">
    <property type="entry name" value="Lys_tRNA_synth_class2"/>
    <property type="match status" value="1"/>
</dbReference>
<dbReference type="FunFam" id="3.30.930.10:FF:000238">
    <property type="entry name" value="Lysine--tRNA ligase"/>
    <property type="match status" value="1"/>
</dbReference>
<dbReference type="PROSITE" id="PS50862">
    <property type="entry name" value="AA_TRNA_LIGASE_II"/>
    <property type="match status" value="1"/>
</dbReference>
<evidence type="ECO:0000259" key="13">
    <source>
        <dbReference type="PROSITE" id="PS50862"/>
    </source>
</evidence>
<evidence type="ECO:0000313" key="14">
    <source>
        <dbReference type="EMBL" id="GJJ73666.1"/>
    </source>
</evidence>
<evidence type="ECO:0000256" key="7">
    <source>
        <dbReference type="ARBA" id="ARBA00022840"/>
    </source>
</evidence>
<evidence type="ECO:0000256" key="12">
    <source>
        <dbReference type="SAM" id="MobiDB-lite"/>
    </source>
</evidence>
<evidence type="ECO:0000256" key="5">
    <source>
        <dbReference type="ARBA" id="ARBA00022598"/>
    </source>
</evidence>
<comment type="subcellular location">
    <subcellularLocation>
        <location evidence="1">Cytoplasm</location>
    </subcellularLocation>
</comment>
<evidence type="ECO:0000313" key="15">
    <source>
        <dbReference type="Proteomes" id="UP000827284"/>
    </source>
</evidence>
<evidence type="ECO:0000256" key="4">
    <source>
        <dbReference type="ARBA" id="ARBA00022490"/>
    </source>
</evidence>
<dbReference type="InterPro" id="IPR012340">
    <property type="entry name" value="NA-bd_OB-fold"/>
</dbReference>
<dbReference type="SUPFAM" id="SSF55681">
    <property type="entry name" value="Class II aaRS and biotin synthetases"/>
    <property type="match status" value="1"/>
</dbReference>
<keyword evidence="4" id="KW-0963">Cytoplasm</keyword>
<proteinExistence type="inferred from homology"/>
<keyword evidence="5" id="KW-0436">Ligase</keyword>
<name>A0A9P3HBR6_9FUNG</name>
<dbReference type="InterPro" id="IPR044136">
    <property type="entry name" value="Lys-tRNA-ligase_II_N"/>
</dbReference>